<keyword evidence="3" id="KW-1185">Reference proteome</keyword>
<evidence type="ECO:0000313" key="2">
    <source>
        <dbReference type="EnsemblPlants" id="Pp3c7_16730V3.1"/>
    </source>
</evidence>
<dbReference type="EMBL" id="ABEU02000007">
    <property type="protein sequence ID" value="PNR51280.1"/>
    <property type="molecule type" value="Genomic_DNA"/>
</dbReference>
<sequence>MKAKENHTEEESYASWLIYQLRGISCEDSLRMAFEHLIERAKLNSRDMDLLKNGTERWDNAATIWSFT</sequence>
<gene>
    <name evidence="1" type="ORF">PHYPA_010466</name>
</gene>
<reference evidence="2" key="3">
    <citation type="submission" date="2020-12" db="UniProtKB">
        <authorList>
            <consortium name="EnsemblPlants"/>
        </authorList>
    </citation>
    <scope>IDENTIFICATION</scope>
</reference>
<dbReference type="AlphaFoldDB" id="A0A2K1KBX9"/>
<dbReference type="Gramene" id="Pp3c7_16730V3.1">
    <property type="protein sequence ID" value="Pp3c7_16730V3.1"/>
    <property type="gene ID" value="Pp3c7_16730"/>
</dbReference>
<dbReference type="Proteomes" id="UP000006727">
    <property type="component" value="Chromosome 7"/>
</dbReference>
<organism evidence="1">
    <name type="scientific">Physcomitrium patens</name>
    <name type="common">Spreading-leaved earth moss</name>
    <name type="synonym">Physcomitrella patens</name>
    <dbReference type="NCBI Taxonomy" id="3218"/>
    <lineage>
        <taxon>Eukaryota</taxon>
        <taxon>Viridiplantae</taxon>
        <taxon>Streptophyta</taxon>
        <taxon>Embryophyta</taxon>
        <taxon>Bryophyta</taxon>
        <taxon>Bryophytina</taxon>
        <taxon>Bryopsida</taxon>
        <taxon>Funariidae</taxon>
        <taxon>Funariales</taxon>
        <taxon>Funariaceae</taxon>
        <taxon>Physcomitrium</taxon>
    </lineage>
</organism>
<proteinExistence type="predicted"/>
<accession>A0A2K1KBX9</accession>
<protein>
    <submittedName>
        <fullName evidence="1 2">Uncharacterized protein</fullName>
    </submittedName>
</protein>
<reference evidence="1 3" key="1">
    <citation type="journal article" date="2008" name="Science">
        <title>The Physcomitrella genome reveals evolutionary insights into the conquest of land by plants.</title>
        <authorList>
            <person name="Rensing S."/>
            <person name="Lang D."/>
            <person name="Zimmer A."/>
            <person name="Terry A."/>
            <person name="Salamov A."/>
            <person name="Shapiro H."/>
            <person name="Nishiyama T."/>
            <person name="Perroud P.-F."/>
            <person name="Lindquist E."/>
            <person name="Kamisugi Y."/>
            <person name="Tanahashi T."/>
            <person name="Sakakibara K."/>
            <person name="Fujita T."/>
            <person name="Oishi K."/>
            <person name="Shin-I T."/>
            <person name="Kuroki Y."/>
            <person name="Toyoda A."/>
            <person name="Suzuki Y."/>
            <person name="Hashimoto A."/>
            <person name="Yamaguchi K."/>
            <person name="Sugano A."/>
            <person name="Kohara Y."/>
            <person name="Fujiyama A."/>
            <person name="Anterola A."/>
            <person name="Aoki S."/>
            <person name="Ashton N."/>
            <person name="Barbazuk W.B."/>
            <person name="Barker E."/>
            <person name="Bennetzen J."/>
            <person name="Bezanilla M."/>
            <person name="Blankenship R."/>
            <person name="Cho S.H."/>
            <person name="Dutcher S."/>
            <person name="Estelle M."/>
            <person name="Fawcett J.A."/>
            <person name="Gundlach H."/>
            <person name="Hanada K."/>
            <person name="Heyl A."/>
            <person name="Hicks K.A."/>
            <person name="Hugh J."/>
            <person name="Lohr M."/>
            <person name="Mayer K."/>
            <person name="Melkozernov A."/>
            <person name="Murata T."/>
            <person name="Nelson D."/>
            <person name="Pils B."/>
            <person name="Prigge M."/>
            <person name="Reiss B."/>
            <person name="Renner T."/>
            <person name="Rombauts S."/>
            <person name="Rushton P."/>
            <person name="Sanderfoot A."/>
            <person name="Schween G."/>
            <person name="Shiu S.-H."/>
            <person name="Stueber K."/>
            <person name="Theodoulou F.L."/>
            <person name="Tu H."/>
            <person name="Van de Peer Y."/>
            <person name="Verrier P.J."/>
            <person name="Waters E."/>
            <person name="Wood A."/>
            <person name="Yang L."/>
            <person name="Cove D."/>
            <person name="Cuming A."/>
            <person name="Hasebe M."/>
            <person name="Lucas S."/>
            <person name="Mishler D.B."/>
            <person name="Reski R."/>
            <person name="Grigoriev I."/>
            <person name="Quatrano R.S."/>
            <person name="Boore J.L."/>
        </authorList>
    </citation>
    <scope>NUCLEOTIDE SEQUENCE [LARGE SCALE GENOMIC DNA]</scope>
    <source>
        <strain evidence="2 3">cv. Gransden 2004</strain>
    </source>
</reference>
<evidence type="ECO:0000313" key="1">
    <source>
        <dbReference type="EMBL" id="PNR51280.1"/>
    </source>
</evidence>
<reference evidence="1 3" key="2">
    <citation type="journal article" date="2018" name="Plant J.">
        <title>The Physcomitrella patens chromosome-scale assembly reveals moss genome structure and evolution.</title>
        <authorList>
            <person name="Lang D."/>
            <person name="Ullrich K.K."/>
            <person name="Murat F."/>
            <person name="Fuchs J."/>
            <person name="Jenkins J."/>
            <person name="Haas F.B."/>
            <person name="Piednoel M."/>
            <person name="Gundlach H."/>
            <person name="Van Bel M."/>
            <person name="Meyberg R."/>
            <person name="Vives C."/>
            <person name="Morata J."/>
            <person name="Symeonidi A."/>
            <person name="Hiss M."/>
            <person name="Muchero W."/>
            <person name="Kamisugi Y."/>
            <person name="Saleh O."/>
            <person name="Blanc G."/>
            <person name="Decker E.L."/>
            <person name="van Gessel N."/>
            <person name="Grimwood J."/>
            <person name="Hayes R.D."/>
            <person name="Graham S.W."/>
            <person name="Gunter L.E."/>
            <person name="McDaniel S.F."/>
            <person name="Hoernstein S.N.W."/>
            <person name="Larsson A."/>
            <person name="Li F.W."/>
            <person name="Perroud P.F."/>
            <person name="Phillips J."/>
            <person name="Ranjan P."/>
            <person name="Rokshar D.S."/>
            <person name="Rothfels C.J."/>
            <person name="Schneider L."/>
            <person name="Shu S."/>
            <person name="Stevenson D.W."/>
            <person name="Thummler F."/>
            <person name="Tillich M."/>
            <person name="Villarreal Aguilar J.C."/>
            <person name="Widiez T."/>
            <person name="Wong G.K."/>
            <person name="Wymore A."/>
            <person name="Zhang Y."/>
            <person name="Zimmer A.D."/>
            <person name="Quatrano R.S."/>
            <person name="Mayer K.F.X."/>
            <person name="Goodstein D."/>
            <person name="Casacuberta J.M."/>
            <person name="Vandepoele K."/>
            <person name="Reski R."/>
            <person name="Cuming A.C."/>
            <person name="Tuskan G.A."/>
            <person name="Maumus F."/>
            <person name="Salse J."/>
            <person name="Schmutz J."/>
            <person name="Rensing S.A."/>
        </authorList>
    </citation>
    <scope>NUCLEOTIDE SEQUENCE [LARGE SCALE GENOMIC DNA]</scope>
    <source>
        <strain evidence="2 3">cv. Gransden 2004</strain>
    </source>
</reference>
<evidence type="ECO:0000313" key="3">
    <source>
        <dbReference type="Proteomes" id="UP000006727"/>
    </source>
</evidence>
<dbReference type="InParanoid" id="A0A2K1KBX9"/>
<dbReference type="EnsemblPlants" id="Pp3c7_16730V3.1">
    <property type="protein sequence ID" value="Pp3c7_16730V3.1"/>
    <property type="gene ID" value="Pp3c7_16730"/>
</dbReference>
<name>A0A2K1KBX9_PHYPA</name>
<dbReference type="PaxDb" id="3218-PP1S2_781V6.1"/>